<proteinExistence type="predicted"/>
<sequence length="391" mass="41372">MKKGLKTLLAIALVAGTITTGAVPGAEVATAAAATSSSAKIFGYSDPAAGRTYIPIRVLSTFAGAKVNAAQDASKLEIVKGNKKIVLHIGKKKAEVDGKKAKIDAAPFAYDGVTYVPLGFAAQHLGLNVKWHESTSSMRIASGGQSMDLPIIARGSLTDKPVTYRQQVFYSGGAAFRANIVTVQLMHPRVSLDAAFAHNKAGTVQNLKWIASENYAYAAINATYFDAYSSALYRAPYGYLVSKGNMKFVNGGSNLTVFAYDQNHMTRLIPGLKFGQAYAAGQVEGAVQAGPLLVQNGVVAVNAPREGFRDPAILRGQAARSAIGITRNHELIMVTTPRASMPQLARIMKQAGAYQAMNLDGGASSGLYMNGKYITKPGRPVSNALLVKVKK</sequence>
<dbReference type="EMBL" id="BMDD01000002">
    <property type="protein sequence ID" value="GGH76786.1"/>
    <property type="molecule type" value="Genomic_DNA"/>
</dbReference>
<organism evidence="4 5">
    <name type="scientific">Saccharibacillus endophyticus</name>
    <dbReference type="NCBI Taxonomy" id="2060666"/>
    <lineage>
        <taxon>Bacteria</taxon>
        <taxon>Bacillati</taxon>
        <taxon>Bacillota</taxon>
        <taxon>Bacilli</taxon>
        <taxon>Bacillales</taxon>
        <taxon>Paenibacillaceae</taxon>
        <taxon>Saccharibacillus</taxon>
    </lineage>
</organism>
<evidence type="ECO:0000313" key="4">
    <source>
        <dbReference type="EMBL" id="GGH76786.1"/>
    </source>
</evidence>
<feature type="domain" description="Phosphodiester glycosidase" evidence="3">
    <location>
        <begin position="216"/>
        <end position="387"/>
    </location>
</feature>
<dbReference type="Pfam" id="PF09992">
    <property type="entry name" value="NAGPA"/>
    <property type="match status" value="1"/>
</dbReference>
<dbReference type="InterPro" id="IPR018711">
    <property type="entry name" value="NAGPA"/>
</dbReference>
<dbReference type="Pfam" id="PF07833">
    <property type="entry name" value="Cu_amine_oxidN1"/>
    <property type="match status" value="1"/>
</dbReference>
<keyword evidence="5" id="KW-1185">Reference proteome</keyword>
<evidence type="ECO:0000313" key="5">
    <source>
        <dbReference type="Proteomes" id="UP000605427"/>
    </source>
</evidence>
<feature type="chain" id="PRO_5046536206" description="Copper amine oxidase" evidence="1">
    <location>
        <begin position="23"/>
        <end position="391"/>
    </location>
</feature>
<comment type="caution">
    <text evidence="4">The sequence shown here is derived from an EMBL/GenBank/DDBJ whole genome shotgun (WGS) entry which is preliminary data.</text>
</comment>
<evidence type="ECO:0008006" key="6">
    <source>
        <dbReference type="Google" id="ProtNLM"/>
    </source>
</evidence>
<dbReference type="InterPro" id="IPR012854">
    <property type="entry name" value="Cu_amine_oxidase-like_N"/>
</dbReference>
<gene>
    <name evidence="4" type="ORF">GCM10007362_19560</name>
</gene>
<dbReference type="Proteomes" id="UP000605427">
    <property type="component" value="Unassembled WGS sequence"/>
</dbReference>
<accession>A0ABQ1ZUS1</accession>
<dbReference type="RefSeq" id="WP_172242863.1">
    <property type="nucleotide sequence ID" value="NZ_BMDD01000002.1"/>
</dbReference>
<evidence type="ECO:0000259" key="2">
    <source>
        <dbReference type="Pfam" id="PF07833"/>
    </source>
</evidence>
<feature type="domain" description="Copper amine oxidase-like N-terminal" evidence="2">
    <location>
        <begin position="49"/>
        <end position="140"/>
    </location>
</feature>
<evidence type="ECO:0000256" key="1">
    <source>
        <dbReference type="SAM" id="SignalP"/>
    </source>
</evidence>
<dbReference type="SUPFAM" id="SSF55383">
    <property type="entry name" value="Copper amine oxidase, domain N"/>
    <property type="match status" value="1"/>
</dbReference>
<name>A0ABQ1ZUS1_9BACL</name>
<evidence type="ECO:0000259" key="3">
    <source>
        <dbReference type="Pfam" id="PF09992"/>
    </source>
</evidence>
<protein>
    <recommendedName>
        <fullName evidence="6">Copper amine oxidase</fullName>
    </recommendedName>
</protein>
<reference evidence="5" key="1">
    <citation type="journal article" date="2019" name="Int. J. Syst. Evol. Microbiol.">
        <title>The Global Catalogue of Microorganisms (GCM) 10K type strain sequencing project: providing services to taxonomists for standard genome sequencing and annotation.</title>
        <authorList>
            <consortium name="The Broad Institute Genomics Platform"/>
            <consortium name="The Broad Institute Genome Sequencing Center for Infectious Disease"/>
            <person name="Wu L."/>
            <person name="Ma J."/>
        </authorList>
    </citation>
    <scope>NUCLEOTIDE SEQUENCE [LARGE SCALE GENOMIC DNA]</scope>
    <source>
        <strain evidence="5">CCM 8702</strain>
    </source>
</reference>
<dbReference type="PANTHER" id="PTHR40446">
    <property type="entry name" value="N-ACETYLGLUCOSAMINE-1-PHOSPHODIESTER ALPHA-N-ACETYLGLUCOSAMINIDASE"/>
    <property type="match status" value="1"/>
</dbReference>
<feature type="signal peptide" evidence="1">
    <location>
        <begin position="1"/>
        <end position="22"/>
    </location>
</feature>
<dbReference type="PANTHER" id="PTHR40446:SF2">
    <property type="entry name" value="N-ACETYLGLUCOSAMINE-1-PHOSPHODIESTER ALPHA-N-ACETYLGLUCOSAMINIDASE"/>
    <property type="match status" value="1"/>
</dbReference>
<dbReference type="Gene3D" id="3.30.457.10">
    <property type="entry name" value="Copper amine oxidase-like, N-terminal domain"/>
    <property type="match status" value="1"/>
</dbReference>
<dbReference type="InterPro" id="IPR036582">
    <property type="entry name" value="Mao_N_sf"/>
</dbReference>
<keyword evidence="1" id="KW-0732">Signal</keyword>